<reference evidence="3 4" key="1">
    <citation type="submission" date="2023-11" db="EMBL/GenBank/DDBJ databases">
        <authorList>
            <person name="Xu M."/>
            <person name="Jiang T."/>
        </authorList>
    </citation>
    <scope>NUCLEOTIDE SEQUENCE [LARGE SCALE GENOMIC DNA]</scope>
    <source>
        <strain evidence="3 4">SD</strain>
    </source>
</reference>
<evidence type="ECO:0000313" key="4">
    <source>
        <dbReference type="Proteomes" id="UP001277761"/>
    </source>
</evidence>
<evidence type="ECO:0008006" key="5">
    <source>
        <dbReference type="Google" id="ProtNLM"/>
    </source>
</evidence>
<keyword evidence="4" id="KW-1185">Reference proteome</keyword>
<feature type="signal peptide" evidence="2">
    <location>
        <begin position="1"/>
        <end position="29"/>
    </location>
</feature>
<evidence type="ECO:0000313" key="3">
    <source>
        <dbReference type="EMBL" id="MDX8151589.1"/>
    </source>
</evidence>
<sequence length="467" mass="49345">MTAWRRRGAARRRAGGAAATLLVVAASLAATPGPAAARADDSGMRAFDALTAVLRGRVTVRGAALGPGQVTASRPDGAERLVTDTDTDGRYELRVRPGRWRVTAESRYGLPTRWPDLPMGREDAPDVVAQDGEVRDGLDFSLRARLAGPGTDEYGTRYAGHDPSQEDAAATSYPRDPYRSVLSPNGPRLSITVAPHHDAGSVRNLRPGELLTFGIGGVTVPVTLGVRNTGDDTVFLRDARFDGGDAVRFGSCTLDQGACGTSRLLPGQGTTMRLWPVFAAYRFHYATTFVVPGGGLRIPLVLRNVAPPGWGTDGDARMPADWAEHAPLDQVALAKASGRGFAPSARAAAGAAPAPSPTTGVATPAAPSGSGSSRLGTPALSRTALTARFPVAGRATVRIDRQVAPAARTGRPARWRTVGRVTLRARRPGVQRARVRRIVPGRYRMRVQSWLGGAPLDARTVTVRVSR</sequence>
<feature type="region of interest" description="Disordered" evidence="1">
    <location>
        <begin position="347"/>
        <end position="377"/>
    </location>
</feature>
<protein>
    <recommendedName>
        <fullName evidence="5">Carboxypeptidase regulatory-like domain-containing protein</fullName>
    </recommendedName>
</protein>
<gene>
    <name evidence="3" type="ORF">SK069_08305</name>
</gene>
<accession>A0ABU4VIR9</accession>
<proteinExistence type="predicted"/>
<dbReference type="Proteomes" id="UP001277761">
    <property type="component" value="Unassembled WGS sequence"/>
</dbReference>
<dbReference type="EMBL" id="JAXAVX010000003">
    <property type="protein sequence ID" value="MDX8151589.1"/>
    <property type="molecule type" value="Genomic_DNA"/>
</dbReference>
<keyword evidence="2" id="KW-0732">Signal</keyword>
<evidence type="ECO:0000256" key="2">
    <source>
        <dbReference type="SAM" id="SignalP"/>
    </source>
</evidence>
<feature type="chain" id="PRO_5046118696" description="Carboxypeptidase regulatory-like domain-containing protein" evidence="2">
    <location>
        <begin position="30"/>
        <end position="467"/>
    </location>
</feature>
<name>A0ABU4VIR9_9ACTN</name>
<organism evidence="3 4">
    <name type="scientific">Patulibacter brassicae</name>
    <dbReference type="NCBI Taxonomy" id="1705717"/>
    <lineage>
        <taxon>Bacteria</taxon>
        <taxon>Bacillati</taxon>
        <taxon>Actinomycetota</taxon>
        <taxon>Thermoleophilia</taxon>
        <taxon>Solirubrobacterales</taxon>
        <taxon>Patulibacteraceae</taxon>
        <taxon>Patulibacter</taxon>
    </lineage>
</organism>
<feature type="region of interest" description="Disordered" evidence="1">
    <location>
        <begin position="151"/>
        <end position="174"/>
    </location>
</feature>
<dbReference type="RefSeq" id="WP_319953743.1">
    <property type="nucleotide sequence ID" value="NZ_JAXAVX010000003.1"/>
</dbReference>
<feature type="compositionally biased region" description="Low complexity" evidence="1">
    <location>
        <begin position="347"/>
        <end position="373"/>
    </location>
</feature>
<evidence type="ECO:0000256" key="1">
    <source>
        <dbReference type="SAM" id="MobiDB-lite"/>
    </source>
</evidence>
<comment type="caution">
    <text evidence="3">The sequence shown here is derived from an EMBL/GenBank/DDBJ whole genome shotgun (WGS) entry which is preliminary data.</text>
</comment>